<protein>
    <submittedName>
        <fullName evidence="1">Uncharacterized protein</fullName>
    </submittedName>
</protein>
<name>A0AAW3MYB2_9BURK</name>
<dbReference type="Proteomes" id="UP000056453">
    <property type="component" value="Unassembled WGS sequence"/>
</dbReference>
<dbReference type="RefSeq" id="WP_059954093.1">
    <property type="nucleotide sequence ID" value="NZ_LPBJ01000047.1"/>
</dbReference>
<dbReference type="EMBL" id="LPBJ01000047">
    <property type="protein sequence ID" value="KVP97982.1"/>
    <property type="molecule type" value="Genomic_DNA"/>
</dbReference>
<dbReference type="AlphaFoldDB" id="A0AAW3MYB2"/>
<gene>
    <name evidence="1" type="ORF">WJ96_05270</name>
</gene>
<comment type="caution">
    <text evidence="1">The sequence shown here is derived from an EMBL/GenBank/DDBJ whole genome shotgun (WGS) entry which is preliminary data.</text>
</comment>
<reference evidence="1 2" key="1">
    <citation type="submission" date="2015-11" db="EMBL/GenBank/DDBJ databases">
        <title>Expanding the genomic diversity of Burkholderia species for the development of highly accurate diagnostics.</title>
        <authorList>
            <person name="Sahl J."/>
            <person name="Keim P."/>
            <person name="Wagner D."/>
        </authorList>
    </citation>
    <scope>NUCLEOTIDE SEQUENCE [LARGE SCALE GENOMIC DNA]</scope>
    <source>
        <strain evidence="1 2">MSMB1808WGS</strain>
    </source>
</reference>
<keyword evidence="2" id="KW-1185">Reference proteome</keyword>
<accession>A0AAW3MYB2</accession>
<sequence>MIETKSIGDCEREGRAAFRNYGVTGQTKHSYQEGSVQKVGFLMGFSDEKFRASERALDEAVAYHNLTVRDAEKDRAWAERLATALQA</sequence>
<organism evidence="1 2">
    <name type="scientific">Burkholderia ubonensis</name>
    <dbReference type="NCBI Taxonomy" id="101571"/>
    <lineage>
        <taxon>Bacteria</taxon>
        <taxon>Pseudomonadati</taxon>
        <taxon>Pseudomonadota</taxon>
        <taxon>Betaproteobacteria</taxon>
        <taxon>Burkholderiales</taxon>
        <taxon>Burkholderiaceae</taxon>
        <taxon>Burkholderia</taxon>
        <taxon>Burkholderia cepacia complex</taxon>
    </lineage>
</organism>
<evidence type="ECO:0000313" key="2">
    <source>
        <dbReference type="Proteomes" id="UP000056453"/>
    </source>
</evidence>
<evidence type="ECO:0000313" key="1">
    <source>
        <dbReference type="EMBL" id="KVP97982.1"/>
    </source>
</evidence>
<proteinExistence type="predicted"/>